<feature type="binding site" evidence="8">
    <location>
        <position position="201"/>
    </location>
    <ligand>
        <name>Ca(2+)</name>
        <dbReference type="ChEBI" id="CHEBI:29108"/>
        <label>2</label>
    </ligand>
</feature>
<evidence type="ECO:0000256" key="5">
    <source>
        <dbReference type="ARBA" id="ARBA00023277"/>
    </source>
</evidence>
<dbReference type="SMART" id="SM00642">
    <property type="entry name" value="Aamy"/>
    <property type="match status" value="1"/>
</dbReference>
<feature type="domain" description="Glycosyl hydrolase family 13 catalytic" evidence="9">
    <location>
        <begin position="3"/>
        <end position="387"/>
    </location>
</feature>
<evidence type="ECO:0000313" key="10">
    <source>
        <dbReference type="EMBL" id="ERL66631.1"/>
    </source>
</evidence>
<feature type="binding site" evidence="8">
    <location>
        <position position="234"/>
    </location>
    <ligand>
        <name>Ca(2+)</name>
        <dbReference type="ChEBI" id="CHEBI:29108"/>
        <label>1</label>
    </ligand>
</feature>
<keyword evidence="6" id="KW-0326">Glycosidase</keyword>
<gene>
    <name evidence="10" type="primary">amyS</name>
    <name evidence="10" type="ORF">L248_0310</name>
</gene>
<dbReference type="InterPro" id="IPR017853">
    <property type="entry name" value="GH"/>
</dbReference>
<comment type="cofactor">
    <cofactor evidence="1">
        <name>Ca(2+)</name>
        <dbReference type="ChEBI" id="CHEBI:29108"/>
    </cofactor>
</comment>
<dbReference type="InterPro" id="IPR006047">
    <property type="entry name" value="GH13_cat_dom"/>
</dbReference>
<dbReference type="HOGENOM" id="CLU_024572_2_1_9"/>
<dbReference type="Gene3D" id="2.60.40.1180">
    <property type="entry name" value="Golgi alpha-mannosidase II"/>
    <property type="match status" value="1"/>
</dbReference>
<evidence type="ECO:0000259" key="9">
    <source>
        <dbReference type="SMART" id="SM00642"/>
    </source>
</evidence>
<dbReference type="NCBIfam" id="NF006969">
    <property type="entry name" value="PRK09441.1-2"/>
    <property type="match status" value="1"/>
</dbReference>
<organism evidence="10 11">
    <name type="scientific">Schleiferilactobacillus shenzhenensis LY-73</name>
    <dbReference type="NCBI Taxonomy" id="1231336"/>
    <lineage>
        <taxon>Bacteria</taxon>
        <taxon>Bacillati</taxon>
        <taxon>Bacillota</taxon>
        <taxon>Bacilli</taxon>
        <taxon>Lactobacillales</taxon>
        <taxon>Lactobacillaceae</taxon>
        <taxon>Schleiferilactobacillus</taxon>
    </lineage>
</organism>
<accession>U4TP10</accession>
<comment type="similarity">
    <text evidence="2">Belongs to the glycosyl hydrolase 13 family.</text>
</comment>
<proteinExistence type="inferred from homology"/>
<keyword evidence="8" id="KW-0106">Calcium</keyword>
<evidence type="ECO:0000256" key="4">
    <source>
        <dbReference type="ARBA" id="ARBA00022801"/>
    </source>
</evidence>
<dbReference type="PIRSF" id="PIRSF001021">
    <property type="entry name" value="Alph-amls_thrmst"/>
    <property type="match status" value="1"/>
</dbReference>
<feature type="binding site" evidence="8">
    <location>
        <position position="193"/>
    </location>
    <ligand>
        <name>Ca(2+)</name>
        <dbReference type="ChEBI" id="CHEBI:29108"/>
        <label>1</label>
    </ligand>
</feature>
<reference evidence="11" key="1">
    <citation type="journal article" date="2013" name="Genome Announc.">
        <title>Whole-Genome Sequencing of Lactobacillus shenzhenensis Strain LY-73T.</title>
        <authorList>
            <person name="Lin Z."/>
            <person name="Liu Z."/>
            <person name="Yang R."/>
            <person name="Zou Y."/>
            <person name="Wan D."/>
            <person name="Chen J."/>
            <person name="Guo M."/>
            <person name="Zhao J."/>
            <person name="Fang C."/>
            <person name="Yang R."/>
            <person name="Liu F."/>
        </authorList>
    </citation>
    <scope>NUCLEOTIDE SEQUENCE [LARGE SCALE GENOMIC DNA]</scope>
    <source>
        <strain evidence="11">LY-73</strain>
    </source>
</reference>
<evidence type="ECO:0000256" key="1">
    <source>
        <dbReference type="ARBA" id="ARBA00001913"/>
    </source>
</evidence>
<protein>
    <submittedName>
        <fullName evidence="10">AmyS</fullName>
    </submittedName>
</protein>
<dbReference type="InterPro" id="IPR015237">
    <property type="entry name" value="Alpha-amylase_C_pro"/>
</dbReference>
<feature type="binding site" evidence="8">
    <location>
        <position position="299"/>
    </location>
    <ligand>
        <name>Ca(2+)</name>
        <dbReference type="ChEBI" id="CHEBI:29108"/>
        <label>3</label>
    </ligand>
</feature>
<evidence type="ECO:0000256" key="6">
    <source>
        <dbReference type="ARBA" id="ARBA00023295"/>
    </source>
</evidence>
<name>U4TP10_9LACO</name>
<dbReference type="PANTHER" id="PTHR43447">
    <property type="entry name" value="ALPHA-AMYLASE"/>
    <property type="match status" value="1"/>
</dbReference>
<dbReference type="GO" id="GO:0005509">
    <property type="term" value="F:calcium ion binding"/>
    <property type="evidence" value="ECO:0007669"/>
    <property type="project" value="InterPro"/>
</dbReference>
<feature type="active site" description="Nucleophile" evidence="7">
    <location>
        <position position="260"/>
    </location>
</feature>
<dbReference type="Gene3D" id="3.20.20.80">
    <property type="entry name" value="Glycosidases"/>
    <property type="match status" value="1"/>
</dbReference>
<dbReference type="InterPro" id="IPR013780">
    <property type="entry name" value="Glyco_hydro_b"/>
</dbReference>
<sequence>MAETILQAFEWYLPNDGKHWTRLAHRAKQIKDMGFTAVWLPPAAKSAAGINDVGYGTYDLYDLGEFDQKGTTRTKYGTKDEYLAAIKAFHDQGLKVYPDIVVDHFMGADEPEIVKAKSYSFDDRLKPTGDMQEIKAWTKFTFPGRHGKYNDYVWTWKNFTGVDYDARSKNHAIYKFHTKEWEPKVDAENGNYDYLMGCDLDMSNPDTKAQLDKWGQWFQNLTQADGYRLDAVKHIKFDAFVDWLLHRRAEHDDKLFVVGEYWSDDLDSLTTYLDNSGNLISLFDVPFHFNLYEAANSMGKYDMRRIFDNTLVAQRPDFAVTFVDNHDTQVGQSLESWIDGWFKLQAYALILLRKAGTPTVFWGDLYGIPEKDTAPVGRGLLRMLKIREYLAFGSMVDYFDDPNVVGWTRTGDFDHDLSGYAVIMTNQHGGEKAMTVSAVHAGQTFVDMLGNNDARVQLDDNGAGVFPVNDGQVSVYVNEDVVAGLEASEHEQEAN</sequence>
<dbReference type="EMBL" id="KI271582">
    <property type="protein sequence ID" value="ERL66631.1"/>
    <property type="molecule type" value="Genomic_DNA"/>
</dbReference>
<keyword evidence="4" id="KW-0378">Hydrolase</keyword>
<dbReference type="SUPFAM" id="SSF51445">
    <property type="entry name" value="(Trans)glycosidases"/>
    <property type="match status" value="1"/>
</dbReference>
<evidence type="ECO:0000313" key="11">
    <source>
        <dbReference type="Proteomes" id="UP000030647"/>
    </source>
</evidence>
<keyword evidence="5" id="KW-0119">Carbohydrate metabolism</keyword>
<dbReference type="AlphaFoldDB" id="U4TP10"/>
<dbReference type="GO" id="GO:0004553">
    <property type="term" value="F:hydrolase activity, hydrolyzing O-glycosyl compounds"/>
    <property type="evidence" value="ECO:0007669"/>
    <property type="project" value="InterPro"/>
</dbReference>
<feature type="binding site" evidence="8">
    <location>
        <position position="103"/>
    </location>
    <ligand>
        <name>Ca(2+)</name>
        <dbReference type="ChEBI" id="CHEBI:29108"/>
        <label>1</label>
    </ligand>
</feature>
<dbReference type="SUPFAM" id="SSF51011">
    <property type="entry name" value="Glycosyl hydrolase domain"/>
    <property type="match status" value="1"/>
</dbReference>
<dbReference type="CDD" id="cd11318">
    <property type="entry name" value="AmyAc_bac_fung_AmyA"/>
    <property type="match status" value="1"/>
</dbReference>
<keyword evidence="3 8" id="KW-0479">Metal-binding</keyword>
<dbReference type="InterPro" id="IPR013776">
    <property type="entry name" value="A-amylase_thermo"/>
</dbReference>
<evidence type="ECO:0000256" key="2">
    <source>
        <dbReference type="ARBA" id="ARBA00008061"/>
    </source>
</evidence>
<evidence type="ECO:0000256" key="3">
    <source>
        <dbReference type="ARBA" id="ARBA00022723"/>
    </source>
</evidence>
<dbReference type="OrthoDB" id="9805159at2"/>
<evidence type="ECO:0000256" key="8">
    <source>
        <dbReference type="PIRSR" id="PIRSR001021-2"/>
    </source>
</evidence>
<keyword evidence="11" id="KW-1185">Reference proteome</keyword>
<dbReference type="Pfam" id="PF00128">
    <property type="entry name" value="Alpha-amylase"/>
    <property type="match status" value="1"/>
</dbReference>
<dbReference type="GO" id="GO:0005975">
    <property type="term" value="P:carbohydrate metabolic process"/>
    <property type="evidence" value="ECO:0007669"/>
    <property type="project" value="InterPro"/>
</dbReference>
<dbReference type="RefSeq" id="WP_022528257.1">
    <property type="nucleotide sequence ID" value="NZ_KI271582.1"/>
</dbReference>
<dbReference type="Gene3D" id="2.40.30.140">
    <property type="match status" value="1"/>
</dbReference>
<dbReference type="Pfam" id="PF09154">
    <property type="entry name" value="Alpha-amy_C_pro"/>
    <property type="match status" value="1"/>
</dbReference>
<dbReference type="STRING" id="1231336.L248_0310"/>
<dbReference type="Proteomes" id="UP000030647">
    <property type="component" value="Unassembled WGS sequence"/>
</dbReference>
<dbReference type="NCBIfam" id="NF006968">
    <property type="entry name" value="PRK09441.1-1"/>
    <property type="match status" value="1"/>
</dbReference>
<feature type="active site" description="Nucleophile" evidence="7">
    <location>
        <position position="230"/>
    </location>
</feature>
<feature type="binding site" evidence="8">
    <location>
        <position position="199"/>
    </location>
    <ligand>
        <name>Ca(2+)</name>
        <dbReference type="ChEBI" id="CHEBI:29108"/>
        <label>1</label>
    </ligand>
</feature>
<evidence type="ECO:0000256" key="7">
    <source>
        <dbReference type="PIRSR" id="PIRSR001021-1"/>
    </source>
</evidence>
<dbReference type="eggNOG" id="COG0366">
    <property type="taxonomic scope" value="Bacteria"/>
</dbReference>